<sequence>MSATATKVTSVCSTSGAPTPPNPTPRTEALDDIDSPPRVDLADVGRILGPIEEDLNESADAAMYPSPPINTPETFSPAPSVKYGRGRGLSAIGDRLAQLKLEERSSSGKDADVTSSNRSAVASIAEDDGEDVADDMSSTGKYSTAKAHHNITSASSLISPTAGSIPIMLGSPRINPLIEEYLNFNSHDLPVSNPDKKPTSSTEVPPEGSHSRGNSIKSDGAVSGVSEKTNWAEEVEDYADRAIMQLEQLALDEFIADPSRSIEDHYVARLKKLLAAAHRKAPVEVSKMRKEAGE</sequence>
<proteinExistence type="predicted"/>
<feature type="region of interest" description="Disordered" evidence="1">
    <location>
        <begin position="103"/>
        <end position="146"/>
    </location>
</feature>
<organism evidence="2 3">
    <name type="scientific">Trematosphaeria pertusa</name>
    <dbReference type="NCBI Taxonomy" id="390896"/>
    <lineage>
        <taxon>Eukaryota</taxon>
        <taxon>Fungi</taxon>
        <taxon>Dikarya</taxon>
        <taxon>Ascomycota</taxon>
        <taxon>Pezizomycotina</taxon>
        <taxon>Dothideomycetes</taxon>
        <taxon>Pleosporomycetidae</taxon>
        <taxon>Pleosporales</taxon>
        <taxon>Massarineae</taxon>
        <taxon>Trematosphaeriaceae</taxon>
        <taxon>Trematosphaeria</taxon>
    </lineage>
</organism>
<dbReference type="RefSeq" id="XP_033679637.1">
    <property type="nucleotide sequence ID" value="XM_033824098.1"/>
</dbReference>
<evidence type="ECO:0000313" key="3">
    <source>
        <dbReference type="Proteomes" id="UP000800094"/>
    </source>
</evidence>
<name>A0A6A6I500_9PLEO</name>
<dbReference type="Proteomes" id="UP000800094">
    <property type="component" value="Unassembled WGS sequence"/>
</dbReference>
<accession>A0A6A6I500</accession>
<feature type="region of interest" description="Disordered" evidence="1">
    <location>
        <begin position="56"/>
        <end position="82"/>
    </location>
</feature>
<evidence type="ECO:0000256" key="1">
    <source>
        <dbReference type="SAM" id="MobiDB-lite"/>
    </source>
</evidence>
<feature type="compositionally biased region" description="Basic and acidic residues" evidence="1">
    <location>
        <begin position="103"/>
        <end position="112"/>
    </location>
</feature>
<reference evidence="2" key="1">
    <citation type="journal article" date="2020" name="Stud. Mycol.">
        <title>101 Dothideomycetes genomes: a test case for predicting lifestyles and emergence of pathogens.</title>
        <authorList>
            <person name="Haridas S."/>
            <person name="Albert R."/>
            <person name="Binder M."/>
            <person name="Bloem J."/>
            <person name="Labutti K."/>
            <person name="Salamov A."/>
            <person name="Andreopoulos B."/>
            <person name="Baker S."/>
            <person name="Barry K."/>
            <person name="Bills G."/>
            <person name="Bluhm B."/>
            <person name="Cannon C."/>
            <person name="Castanera R."/>
            <person name="Culley D."/>
            <person name="Daum C."/>
            <person name="Ezra D."/>
            <person name="Gonzalez J."/>
            <person name="Henrissat B."/>
            <person name="Kuo A."/>
            <person name="Liang C."/>
            <person name="Lipzen A."/>
            <person name="Lutzoni F."/>
            <person name="Magnuson J."/>
            <person name="Mondo S."/>
            <person name="Nolan M."/>
            <person name="Ohm R."/>
            <person name="Pangilinan J."/>
            <person name="Park H.-J."/>
            <person name="Ramirez L."/>
            <person name="Alfaro M."/>
            <person name="Sun H."/>
            <person name="Tritt A."/>
            <person name="Yoshinaga Y."/>
            <person name="Zwiers L.-H."/>
            <person name="Turgeon B."/>
            <person name="Goodwin S."/>
            <person name="Spatafora J."/>
            <person name="Crous P."/>
            <person name="Grigoriev I."/>
        </authorList>
    </citation>
    <scope>NUCLEOTIDE SEQUENCE</scope>
    <source>
        <strain evidence="2">CBS 122368</strain>
    </source>
</reference>
<keyword evidence="3" id="KW-1185">Reference proteome</keyword>
<dbReference type="AlphaFoldDB" id="A0A6A6I500"/>
<feature type="region of interest" description="Disordered" evidence="1">
    <location>
        <begin position="189"/>
        <end position="228"/>
    </location>
</feature>
<evidence type="ECO:0000313" key="2">
    <source>
        <dbReference type="EMBL" id="KAF2244633.1"/>
    </source>
</evidence>
<dbReference type="OrthoDB" id="407617at2759"/>
<feature type="compositionally biased region" description="Acidic residues" evidence="1">
    <location>
        <begin position="125"/>
        <end position="134"/>
    </location>
</feature>
<dbReference type="GeneID" id="54577428"/>
<protein>
    <submittedName>
        <fullName evidence="2">Uncharacterized protein</fullName>
    </submittedName>
</protein>
<feature type="region of interest" description="Disordered" evidence="1">
    <location>
        <begin position="1"/>
        <end position="40"/>
    </location>
</feature>
<gene>
    <name evidence="2" type="ORF">BU26DRAFT_434847</name>
</gene>
<dbReference type="EMBL" id="ML987202">
    <property type="protein sequence ID" value="KAF2244633.1"/>
    <property type="molecule type" value="Genomic_DNA"/>
</dbReference>
<feature type="compositionally biased region" description="Polar residues" evidence="1">
    <location>
        <begin position="1"/>
        <end position="17"/>
    </location>
</feature>